<keyword evidence="1" id="KW-1133">Transmembrane helix</keyword>
<evidence type="ECO:0000256" key="1">
    <source>
        <dbReference type="SAM" id="Phobius"/>
    </source>
</evidence>
<proteinExistence type="predicted"/>
<sequence>MKWDINAVNVMECCCSFQEDQSSFQINLSVLRMALDNKFLVGDFFNKIQDKFCIPFNQTQCQLEVYSYPYQVYWYNRSSTQLHQLCGRECFKDGNIVLPADYGTTDDDLPGVYFALNRIPQNFTSMEYISFPSAASYFRFILLLLLLILYQTSTKLINLFGSTNVAFLANGQAPSTNGTAATTMFAINHGAGINHASESHRKICITEKEADGGALT</sequence>
<evidence type="ECO:0000313" key="4">
    <source>
        <dbReference type="WBParaSite" id="TASK_0000327301-mRNA-1"/>
    </source>
</evidence>
<dbReference type="EMBL" id="UYRS01018293">
    <property type="protein sequence ID" value="VDK31568.1"/>
    <property type="molecule type" value="Genomic_DNA"/>
</dbReference>
<protein>
    <submittedName>
        <fullName evidence="2 4">Uncharacterized protein</fullName>
    </submittedName>
</protein>
<gene>
    <name evidence="2" type="ORF">TASK_LOCUS3274</name>
</gene>
<dbReference type="AlphaFoldDB" id="A0A0R3W0R7"/>
<keyword evidence="1" id="KW-0812">Transmembrane</keyword>
<evidence type="ECO:0000313" key="3">
    <source>
        <dbReference type="Proteomes" id="UP000282613"/>
    </source>
</evidence>
<feature type="transmembrane region" description="Helical" evidence="1">
    <location>
        <begin position="128"/>
        <end position="150"/>
    </location>
</feature>
<keyword evidence="1" id="KW-0472">Membrane</keyword>
<name>A0A0R3W0R7_TAEAS</name>
<keyword evidence="3" id="KW-1185">Reference proteome</keyword>
<evidence type="ECO:0000313" key="2">
    <source>
        <dbReference type="EMBL" id="VDK31568.1"/>
    </source>
</evidence>
<reference evidence="2 3" key="2">
    <citation type="submission" date="2018-11" db="EMBL/GenBank/DDBJ databases">
        <authorList>
            <consortium name="Pathogen Informatics"/>
        </authorList>
    </citation>
    <scope>NUCLEOTIDE SEQUENCE [LARGE SCALE GENOMIC DNA]</scope>
</reference>
<dbReference type="WBParaSite" id="TASK_0000327301-mRNA-1">
    <property type="protein sequence ID" value="TASK_0000327301-mRNA-1"/>
    <property type="gene ID" value="TASK_0000327301"/>
</dbReference>
<accession>A0A0R3W0R7</accession>
<organism evidence="4">
    <name type="scientific">Taenia asiatica</name>
    <name type="common">Asian tapeworm</name>
    <dbReference type="NCBI Taxonomy" id="60517"/>
    <lineage>
        <taxon>Eukaryota</taxon>
        <taxon>Metazoa</taxon>
        <taxon>Spiralia</taxon>
        <taxon>Lophotrochozoa</taxon>
        <taxon>Platyhelminthes</taxon>
        <taxon>Cestoda</taxon>
        <taxon>Eucestoda</taxon>
        <taxon>Cyclophyllidea</taxon>
        <taxon>Taeniidae</taxon>
        <taxon>Taenia</taxon>
    </lineage>
</organism>
<dbReference type="Proteomes" id="UP000282613">
    <property type="component" value="Unassembled WGS sequence"/>
</dbReference>
<reference evidence="4" key="1">
    <citation type="submission" date="2017-02" db="UniProtKB">
        <authorList>
            <consortium name="WormBaseParasite"/>
        </authorList>
    </citation>
    <scope>IDENTIFICATION</scope>
</reference>